<evidence type="ECO:0000313" key="1">
    <source>
        <dbReference type="EMBL" id="MFF0453294.1"/>
    </source>
</evidence>
<accession>A0ABW6NDU2</accession>
<name>A0ABW6NDU2_9NOCA</name>
<dbReference type="EMBL" id="JBIALX010000003">
    <property type="protein sequence ID" value="MFF0453294.1"/>
    <property type="molecule type" value="Genomic_DNA"/>
</dbReference>
<proteinExistence type="predicted"/>
<evidence type="ECO:0000313" key="2">
    <source>
        <dbReference type="Proteomes" id="UP001601521"/>
    </source>
</evidence>
<gene>
    <name evidence="1" type="ORF">ACFYTH_07985</name>
</gene>
<keyword evidence="2" id="KW-1185">Reference proteome</keyword>
<sequence>MTSEDVLPLVGAIEEATLDSDGYGIAPLREGKNMKPLSESLMDLAVRVKEFEDSSAGARDKSRAALQAQREKLTATLGHEGHELEKTAAELREAAQSWWADTQEAIEHQIGVMRADFEKWQASIRSQRAGRTPELAEPASKD</sequence>
<reference evidence="1 2" key="1">
    <citation type="submission" date="2024-10" db="EMBL/GenBank/DDBJ databases">
        <title>The Natural Products Discovery Center: Release of the First 8490 Sequenced Strains for Exploring Actinobacteria Biosynthetic Diversity.</title>
        <authorList>
            <person name="Kalkreuter E."/>
            <person name="Kautsar S.A."/>
            <person name="Yang D."/>
            <person name="Bader C.D."/>
            <person name="Teijaro C.N."/>
            <person name="Fluegel L."/>
            <person name="Davis C.M."/>
            <person name="Simpson J.R."/>
            <person name="Lauterbach L."/>
            <person name="Steele A.D."/>
            <person name="Gui C."/>
            <person name="Meng S."/>
            <person name="Li G."/>
            <person name="Viehrig K."/>
            <person name="Ye F."/>
            <person name="Su P."/>
            <person name="Kiefer A.F."/>
            <person name="Nichols A."/>
            <person name="Cepeda A.J."/>
            <person name="Yan W."/>
            <person name="Fan B."/>
            <person name="Jiang Y."/>
            <person name="Adhikari A."/>
            <person name="Zheng C.-J."/>
            <person name="Schuster L."/>
            <person name="Cowan T.M."/>
            <person name="Smanski M.J."/>
            <person name="Chevrette M.G."/>
            <person name="De Carvalho L.P.S."/>
            <person name="Shen B."/>
        </authorList>
    </citation>
    <scope>NUCLEOTIDE SEQUENCE [LARGE SCALE GENOMIC DNA]</scope>
    <source>
        <strain evidence="1 2">NPDC004550</strain>
    </source>
</reference>
<protein>
    <submittedName>
        <fullName evidence="1">Uncharacterized protein</fullName>
    </submittedName>
</protein>
<organism evidence="1 2">
    <name type="scientific">Nocardia africana</name>
    <dbReference type="NCBI Taxonomy" id="134964"/>
    <lineage>
        <taxon>Bacteria</taxon>
        <taxon>Bacillati</taxon>
        <taxon>Actinomycetota</taxon>
        <taxon>Actinomycetes</taxon>
        <taxon>Mycobacteriales</taxon>
        <taxon>Nocardiaceae</taxon>
        <taxon>Nocardia</taxon>
    </lineage>
</organism>
<dbReference type="RefSeq" id="WP_387250143.1">
    <property type="nucleotide sequence ID" value="NZ_JBIALX010000003.1"/>
</dbReference>
<comment type="caution">
    <text evidence="1">The sequence shown here is derived from an EMBL/GenBank/DDBJ whole genome shotgun (WGS) entry which is preliminary data.</text>
</comment>
<dbReference type="Proteomes" id="UP001601521">
    <property type="component" value="Unassembled WGS sequence"/>
</dbReference>